<keyword evidence="1" id="KW-0732">Signal</keyword>
<feature type="chain" id="PRO_5043475403" evidence="1">
    <location>
        <begin position="19"/>
        <end position="132"/>
    </location>
</feature>
<protein>
    <submittedName>
        <fullName evidence="2">Uncharacterized protein</fullName>
    </submittedName>
</protein>
<dbReference type="EMBL" id="JARGDH010000005">
    <property type="protein sequence ID" value="KAL0268515.1"/>
    <property type="molecule type" value="Genomic_DNA"/>
</dbReference>
<comment type="caution">
    <text evidence="2">The sequence shown here is derived from an EMBL/GenBank/DDBJ whole genome shotgun (WGS) entry which is preliminary data.</text>
</comment>
<organism evidence="2">
    <name type="scientific">Menopon gallinae</name>
    <name type="common">poultry shaft louse</name>
    <dbReference type="NCBI Taxonomy" id="328185"/>
    <lineage>
        <taxon>Eukaryota</taxon>
        <taxon>Metazoa</taxon>
        <taxon>Ecdysozoa</taxon>
        <taxon>Arthropoda</taxon>
        <taxon>Hexapoda</taxon>
        <taxon>Insecta</taxon>
        <taxon>Pterygota</taxon>
        <taxon>Neoptera</taxon>
        <taxon>Paraneoptera</taxon>
        <taxon>Psocodea</taxon>
        <taxon>Troctomorpha</taxon>
        <taxon>Phthiraptera</taxon>
        <taxon>Amblycera</taxon>
        <taxon>Menoponidae</taxon>
        <taxon>Menopon</taxon>
    </lineage>
</organism>
<evidence type="ECO:0000256" key="1">
    <source>
        <dbReference type="SAM" id="SignalP"/>
    </source>
</evidence>
<proteinExistence type="predicted"/>
<evidence type="ECO:0000313" key="2">
    <source>
        <dbReference type="EMBL" id="KAL0268515.1"/>
    </source>
</evidence>
<accession>A0AAW2HFG8</accession>
<dbReference type="AlphaFoldDB" id="A0AAW2HFG8"/>
<name>A0AAW2HFG8_9NEOP</name>
<gene>
    <name evidence="2" type="ORF">PYX00_010430</name>
</gene>
<feature type="signal peptide" evidence="1">
    <location>
        <begin position="1"/>
        <end position="18"/>
    </location>
</feature>
<sequence length="132" mass="14988">MRASAFGLLVLLCNPSFSAYLGQFTSRVLSIHDYNDIPRDKIDWKLYVTKYNSTVQVLAGYMNITEEVGPLELTITMEKWADGAFKKFLTDGMTMDNACTDKQFKVIMENYNGTMTPECIFQPVSERTGDET</sequence>
<reference evidence="2" key="1">
    <citation type="journal article" date="2024" name="Gigascience">
        <title>Chromosome-level genome of the poultry shaft louse Menopon gallinae provides insight into the host-switching and adaptive evolution of parasitic lice.</title>
        <authorList>
            <person name="Xu Y."/>
            <person name="Ma L."/>
            <person name="Liu S."/>
            <person name="Liang Y."/>
            <person name="Liu Q."/>
            <person name="He Z."/>
            <person name="Tian L."/>
            <person name="Duan Y."/>
            <person name="Cai W."/>
            <person name="Li H."/>
            <person name="Song F."/>
        </authorList>
    </citation>
    <scope>NUCLEOTIDE SEQUENCE</scope>
    <source>
        <strain evidence="2">Cailab_2023a</strain>
    </source>
</reference>